<feature type="compositionally biased region" description="Low complexity" evidence="1">
    <location>
        <begin position="14"/>
        <end position="26"/>
    </location>
</feature>
<dbReference type="Pfam" id="PF11911">
    <property type="entry name" value="DUF3429"/>
    <property type="match status" value="1"/>
</dbReference>
<keyword evidence="2" id="KW-0472">Membrane</keyword>
<dbReference type="PANTHER" id="PTHR15887:SF1">
    <property type="entry name" value="TRANSMEMBRANE PROTEIN 69"/>
    <property type="match status" value="1"/>
</dbReference>
<feature type="transmembrane region" description="Helical" evidence="2">
    <location>
        <begin position="197"/>
        <end position="214"/>
    </location>
</feature>
<protein>
    <recommendedName>
        <fullName evidence="5">Mitochondrial inner membrane protein 1</fullName>
    </recommendedName>
</protein>
<dbReference type="PANTHER" id="PTHR15887">
    <property type="entry name" value="TRANSMEMBRANE PROTEIN 69"/>
    <property type="match status" value="1"/>
</dbReference>
<proteinExistence type="predicted"/>
<dbReference type="InterPro" id="IPR021836">
    <property type="entry name" value="DUF3429"/>
</dbReference>
<keyword evidence="2" id="KW-0812">Transmembrane</keyword>
<evidence type="ECO:0008006" key="5">
    <source>
        <dbReference type="Google" id="ProtNLM"/>
    </source>
</evidence>
<feature type="region of interest" description="Disordered" evidence="1">
    <location>
        <begin position="1"/>
        <end position="36"/>
    </location>
</feature>
<gene>
    <name evidence="3" type="ORF">VTK73DRAFT_2884</name>
</gene>
<feature type="region of interest" description="Disordered" evidence="1">
    <location>
        <begin position="326"/>
        <end position="405"/>
    </location>
</feature>
<feature type="region of interest" description="Disordered" evidence="1">
    <location>
        <begin position="79"/>
        <end position="112"/>
    </location>
</feature>
<feature type="transmembrane region" description="Helical" evidence="2">
    <location>
        <begin position="226"/>
        <end position="244"/>
    </location>
</feature>
<feature type="transmembrane region" description="Helical" evidence="2">
    <location>
        <begin position="281"/>
        <end position="300"/>
    </location>
</feature>
<keyword evidence="4" id="KW-1185">Reference proteome</keyword>
<reference evidence="3 4" key="1">
    <citation type="journal article" date="2024" name="Commun. Biol.">
        <title>Comparative genomic analysis of thermophilic fungi reveals convergent evolutionary adaptations and gene losses.</title>
        <authorList>
            <person name="Steindorff A.S."/>
            <person name="Aguilar-Pontes M.V."/>
            <person name="Robinson A.J."/>
            <person name="Andreopoulos B."/>
            <person name="LaButti K."/>
            <person name="Kuo A."/>
            <person name="Mondo S."/>
            <person name="Riley R."/>
            <person name="Otillar R."/>
            <person name="Haridas S."/>
            <person name="Lipzen A."/>
            <person name="Grimwood J."/>
            <person name="Schmutz J."/>
            <person name="Clum A."/>
            <person name="Reid I.D."/>
            <person name="Moisan M.C."/>
            <person name="Butler G."/>
            <person name="Nguyen T.T.M."/>
            <person name="Dewar K."/>
            <person name="Conant G."/>
            <person name="Drula E."/>
            <person name="Henrissat B."/>
            <person name="Hansel C."/>
            <person name="Singer S."/>
            <person name="Hutchinson M.I."/>
            <person name="de Vries R.P."/>
            <person name="Natvig D.O."/>
            <person name="Powell A.J."/>
            <person name="Tsang A."/>
            <person name="Grigoriev I.V."/>
        </authorList>
    </citation>
    <scope>NUCLEOTIDE SEQUENCE [LARGE SCALE GENOMIC DNA]</scope>
    <source>
        <strain evidence="3 4">ATCC 24622</strain>
    </source>
</reference>
<feature type="compositionally biased region" description="Basic and acidic residues" evidence="1">
    <location>
        <begin position="79"/>
        <end position="91"/>
    </location>
</feature>
<keyword evidence="2" id="KW-1133">Transmembrane helix</keyword>
<evidence type="ECO:0000313" key="4">
    <source>
        <dbReference type="Proteomes" id="UP001586593"/>
    </source>
</evidence>
<accession>A0ABR3VQ10</accession>
<organism evidence="3 4">
    <name type="scientific">Phialemonium thermophilum</name>
    <dbReference type="NCBI Taxonomy" id="223376"/>
    <lineage>
        <taxon>Eukaryota</taxon>
        <taxon>Fungi</taxon>
        <taxon>Dikarya</taxon>
        <taxon>Ascomycota</taxon>
        <taxon>Pezizomycotina</taxon>
        <taxon>Sordariomycetes</taxon>
        <taxon>Sordariomycetidae</taxon>
        <taxon>Cephalothecales</taxon>
        <taxon>Cephalothecaceae</taxon>
        <taxon>Phialemonium</taxon>
    </lineage>
</organism>
<feature type="compositionally biased region" description="Basic and acidic residues" evidence="1">
    <location>
        <begin position="333"/>
        <end position="405"/>
    </location>
</feature>
<dbReference type="Proteomes" id="UP001586593">
    <property type="component" value="Unassembled WGS sequence"/>
</dbReference>
<sequence length="405" mass="44864">MLRGIRSAFHHAPARAAVPRPRVSPRQIPSLPSSGSLRFPQPLLLPSLPPLPWAQRTEFSSKPPVPPVGIDKAHEKKIAQQKLEPHPERVSSRSTVRPLIEPSGDAETTGNDEDVLRGVKTDLKTVVDTFSLKTVPREPLTLGLAGTLPYLATSIATVYLSWDLNKPLPTASAAVNSVTVGHDTAAAWVHLLEPIQLGYGAVLISFLGAIHWGLEFGEHAPNRQRTLFRYGTGVLAPALAWPTLLLPVEWALTSQFLAFVVMYFADARATVRGWAPAWYGTYRFVLTFIVGSALFISLVGRAKIGEGGQLSSQGLKTKLTQTTMGAEPYSKWAAREQKEKEEIRKQKEEEEKRRKEEEKKKEEEAEKKKSEEGQREKAEREKEAVKEGDKNAKEQSGDKDSKEQS</sequence>
<evidence type="ECO:0000256" key="2">
    <source>
        <dbReference type="SAM" id="Phobius"/>
    </source>
</evidence>
<evidence type="ECO:0000313" key="3">
    <source>
        <dbReference type="EMBL" id="KAL1843258.1"/>
    </source>
</evidence>
<feature type="transmembrane region" description="Helical" evidence="2">
    <location>
        <begin position="140"/>
        <end position="162"/>
    </location>
</feature>
<evidence type="ECO:0000256" key="1">
    <source>
        <dbReference type="SAM" id="MobiDB-lite"/>
    </source>
</evidence>
<comment type="caution">
    <text evidence="3">The sequence shown here is derived from an EMBL/GenBank/DDBJ whole genome shotgun (WGS) entry which is preliminary data.</text>
</comment>
<name>A0ABR3VQ10_9PEZI</name>
<dbReference type="EMBL" id="JAZHXJ010001852">
    <property type="protein sequence ID" value="KAL1843258.1"/>
    <property type="molecule type" value="Genomic_DNA"/>
</dbReference>